<feature type="compositionally biased region" description="Basic and acidic residues" evidence="1">
    <location>
        <begin position="522"/>
        <end position="551"/>
    </location>
</feature>
<organism evidence="2 3">
    <name type="scientific">Rhizopus azygosporus</name>
    <name type="common">Rhizopus microsporus var. azygosporus</name>
    <dbReference type="NCBI Taxonomy" id="86630"/>
    <lineage>
        <taxon>Eukaryota</taxon>
        <taxon>Fungi</taxon>
        <taxon>Fungi incertae sedis</taxon>
        <taxon>Mucoromycota</taxon>
        <taxon>Mucoromycotina</taxon>
        <taxon>Mucoromycetes</taxon>
        <taxon>Mucorales</taxon>
        <taxon>Mucorineae</taxon>
        <taxon>Rhizopodaceae</taxon>
        <taxon>Rhizopus</taxon>
    </lineage>
</organism>
<accession>A0A367K949</accession>
<evidence type="ECO:0000256" key="1">
    <source>
        <dbReference type="SAM" id="MobiDB-lite"/>
    </source>
</evidence>
<feature type="compositionally biased region" description="Acidic residues" evidence="1">
    <location>
        <begin position="912"/>
        <end position="921"/>
    </location>
</feature>
<feature type="compositionally biased region" description="Basic and acidic residues" evidence="1">
    <location>
        <begin position="1107"/>
        <end position="1116"/>
    </location>
</feature>
<feature type="compositionally biased region" description="Acidic residues" evidence="1">
    <location>
        <begin position="1135"/>
        <end position="1145"/>
    </location>
</feature>
<feature type="compositionally biased region" description="Acidic residues" evidence="1">
    <location>
        <begin position="1030"/>
        <end position="1044"/>
    </location>
</feature>
<feature type="compositionally biased region" description="Basic and acidic residues" evidence="1">
    <location>
        <begin position="695"/>
        <end position="707"/>
    </location>
</feature>
<feature type="compositionally biased region" description="Basic and acidic residues" evidence="1">
    <location>
        <begin position="962"/>
        <end position="1029"/>
    </location>
</feature>
<feature type="region of interest" description="Disordered" evidence="1">
    <location>
        <begin position="1250"/>
        <end position="1286"/>
    </location>
</feature>
<feature type="compositionally biased region" description="Basic and acidic residues" evidence="1">
    <location>
        <begin position="624"/>
        <end position="645"/>
    </location>
</feature>
<protein>
    <submittedName>
        <fullName evidence="2">Uncharacterized protein</fullName>
    </submittedName>
</protein>
<feature type="compositionally biased region" description="Acidic residues" evidence="1">
    <location>
        <begin position="1117"/>
        <end position="1126"/>
    </location>
</feature>
<gene>
    <name evidence="2" type="ORF">CU097_013369</name>
</gene>
<proteinExistence type="predicted"/>
<comment type="caution">
    <text evidence="2">The sequence shown here is derived from an EMBL/GenBank/DDBJ whole genome shotgun (WGS) entry which is preliminary data.</text>
</comment>
<feature type="compositionally biased region" description="Acidic residues" evidence="1">
    <location>
        <begin position="952"/>
        <end position="961"/>
    </location>
</feature>
<feature type="compositionally biased region" description="Acidic residues" evidence="1">
    <location>
        <begin position="494"/>
        <end position="506"/>
    </location>
</feature>
<evidence type="ECO:0000313" key="3">
    <source>
        <dbReference type="Proteomes" id="UP000252139"/>
    </source>
</evidence>
<feature type="compositionally biased region" description="Acidic residues" evidence="1">
    <location>
        <begin position="755"/>
        <end position="776"/>
    </location>
</feature>
<sequence>MEKAKFNYEVNRDLVYYFDDTQIEIIYTQPGTTEKSRQHILVSDLQIDAEKLQIKHVLSCRLHDQPKLIIACVDSDNHNHFFWHSVITKECKRINFETPIVGNITQAKITNRPFEVNYVYKNLTAETKMCYALVIGIQNGSTVLILLHIDHSLNISISFKYLENEDDNIGHVTAIYILPQDAEDRRMGHHDPQILLGYSKGAIRIYRFRATVYSFKASRIRSPIDLSEFTEFPGYPITHLSCARTYTSLRFIVAFAQAKPDDDVKYENATSYVKIVEFNGPQRQVIKHFSAPTPTALATEAQLMPHHENGIDLTIVFYSQPTYKISVWYLDDKQQLTLTLEREIDESACIQQLHQPTYAQVDMKEFLLRKAEKVVEYAFPHHAVCLKRKATTVFFEESLAAIEAAQVKKERLSHKIKPGYKEEEGWSLIQPKNEIMVEQGRFPYSTGELPDSEMLTPKIMISDREDVDKSDQGAAEELKDLEPLDQENGANAQSDEEYESAEEVQFDQDFKNNEGALSNQEYRNENDIELNRELENDIEIQRNQEAEESYKEQTTTLSTTEKVTEIVQESVTVATSEKALSDGVEETIEQEEAVEIESFEFIKEPSDYDETDAADDQEQTELIDAERQQADTVSTEEKVDTKISYEQDQANETATGEEAVLSESPTVSVKETVLDESSAIAKEIPPTVRENSPVQDKELPERDDKIEPSTIADNVQRPTEIAEEMHAEESMELDKFGSWMELDDEEEGEGMQLDDAADKDEDMTSANDDKEEEGDDEHMIADDLDSYVMVDREDDFEDTELRKRRQSLEVFSEEVNPEADEIILPVKHDVRWSQPITKQVSKDVGDDNYYRDDAVAFGMQGEEESDDLVILQDRTDTEQKEDEGTEYAELIENQWEEEDQEYADEKARGDEYVEEEGEELNENMLYLNEDDEENVNQDDLSQNEISSSGELPEYDEDEQDVLDQKDQEGKEENDDATKDEENTETETREEVKLHEEPAKIDELTNLAEDVKTTRDVQDRDESDNDKDNREDVEDNEADRDEFDDSTYHEYADETEGNNQTDFLEHVEEAPSNADVLEDDASLPEYEEEVDHLEHDAYEDEEENNDDDMYKSVKSYEDYEGIEADEDELKHYPDDQHDDEYEDYEEDQIKENYDEYIDTEGGYDKFEDEKPQENNDGNQQDFIAIDDGSDYAQNTTKQGEKDDYLEYPLDDEEIPPDYEYDEDDVEDVTNEYYGYSQDSTREPQSGAIEIISDDEENSDINNTEIIDESESSAYDTGMDSSSNMDEDITDDKKTLAFKSAKEIAGRDKHSGSLFDKIKSLYDLQIYKWGRTK</sequence>
<feature type="compositionally biased region" description="Acidic residues" evidence="1">
    <location>
        <begin position="1075"/>
        <end position="1106"/>
    </location>
</feature>
<reference evidence="2 3" key="1">
    <citation type="journal article" date="2018" name="G3 (Bethesda)">
        <title>Phylogenetic and Phylogenomic Definition of Rhizopus Species.</title>
        <authorList>
            <person name="Gryganskyi A.P."/>
            <person name="Golan J."/>
            <person name="Dolatabadi S."/>
            <person name="Mondo S."/>
            <person name="Robb S."/>
            <person name="Idnurm A."/>
            <person name="Muszewska A."/>
            <person name="Steczkiewicz K."/>
            <person name="Masonjones S."/>
            <person name="Liao H.L."/>
            <person name="Gajdeczka M.T."/>
            <person name="Anike F."/>
            <person name="Vuek A."/>
            <person name="Anishchenko I.M."/>
            <person name="Voigt K."/>
            <person name="de Hoog G.S."/>
            <person name="Smith M.E."/>
            <person name="Heitman J."/>
            <person name="Vilgalys R."/>
            <person name="Stajich J.E."/>
        </authorList>
    </citation>
    <scope>NUCLEOTIDE SEQUENCE [LARGE SCALE GENOMIC DNA]</scope>
    <source>
        <strain evidence="2 3">CBS 357.93</strain>
    </source>
</reference>
<feature type="compositionally biased region" description="Polar residues" evidence="1">
    <location>
        <begin position="940"/>
        <end position="949"/>
    </location>
</feature>
<feature type="region of interest" description="Disordered" evidence="1">
    <location>
        <begin position="892"/>
        <end position="1224"/>
    </location>
</feature>
<feature type="compositionally biased region" description="Acidic residues" evidence="1">
    <location>
        <begin position="1204"/>
        <end position="1224"/>
    </location>
</feature>
<feature type="compositionally biased region" description="Basic and acidic residues" evidence="1">
    <location>
        <begin position="1161"/>
        <end position="1172"/>
    </location>
</feature>
<dbReference type="OrthoDB" id="2290735at2759"/>
<feature type="compositionally biased region" description="Acidic residues" evidence="1">
    <location>
        <begin position="607"/>
        <end position="623"/>
    </location>
</feature>
<feature type="region of interest" description="Disordered" evidence="1">
    <location>
        <begin position="477"/>
        <end position="558"/>
    </location>
</feature>
<feature type="region of interest" description="Disordered" evidence="1">
    <location>
        <begin position="603"/>
        <end position="718"/>
    </location>
</feature>
<dbReference type="STRING" id="86630.A0A367K949"/>
<dbReference type="Proteomes" id="UP000252139">
    <property type="component" value="Unassembled WGS sequence"/>
</dbReference>
<feature type="compositionally biased region" description="Polar residues" evidence="1">
    <location>
        <begin position="1270"/>
        <end position="1282"/>
    </location>
</feature>
<evidence type="ECO:0000313" key="2">
    <source>
        <dbReference type="EMBL" id="RCH98361.1"/>
    </source>
</evidence>
<keyword evidence="3" id="KW-1185">Reference proteome</keyword>
<name>A0A367K949_RHIAZ</name>
<dbReference type="EMBL" id="PJQL01000203">
    <property type="protein sequence ID" value="RCH98361.1"/>
    <property type="molecule type" value="Genomic_DNA"/>
</dbReference>
<feature type="region of interest" description="Disordered" evidence="1">
    <location>
        <begin position="740"/>
        <end position="786"/>
    </location>
</feature>